<gene>
    <name evidence="19" type="ORF">DFR58_107152</name>
</gene>
<evidence type="ECO:0000256" key="7">
    <source>
        <dbReference type="ARBA" id="ARBA00022741"/>
    </source>
</evidence>
<dbReference type="InterPro" id="IPR023299">
    <property type="entry name" value="ATPase_P-typ_cyto_dom_N"/>
</dbReference>
<evidence type="ECO:0000256" key="2">
    <source>
        <dbReference type="ARBA" id="ARBA00012790"/>
    </source>
</evidence>
<dbReference type="SUPFAM" id="SSF81653">
    <property type="entry name" value="Calcium ATPase, transduction domain A"/>
    <property type="match status" value="1"/>
</dbReference>
<keyword evidence="8" id="KW-0106">Calcium</keyword>
<dbReference type="PRINTS" id="PR00120">
    <property type="entry name" value="HATPASE"/>
</dbReference>
<evidence type="ECO:0000313" key="19">
    <source>
        <dbReference type="EMBL" id="RCX17605.1"/>
    </source>
</evidence>
<evidence type="ECO:0000256" key="3">
    <source>
        <dbReference type="ARBA" id="ARBA00022448"/>
    </source>
</evidence>
<feature type="transmembrane region" description="Helical" evidence="15">
    <location>
        <begin position="787"/>
        <end position="807"/>
    </location>
</feature>
<dbReference type="Pfam" id="PF00122">
    <property type="entry name" value="E1-E2_ATPase"/>
    <property type="match status" value="1"/>
</dbReference>
<feature type="transmembrane region" description="Helical" evidence="15">
    <location>
        <begin position="284"/>
        <end position="307"/>
    </location>
</feature>
<dbReference type="InterPro" id="IPR023298">
    <property type="entry name" value="ATPase_P-typ_TM_dom_sf"/>
</dbReference>
<feature type="transmembrane region" description="Helical" evidence="15">
    <location>
        <begin position="68"/>
        <end position="87"/>
    </location>
</feature>
<feature type="transmembrane region" description="Helical" evidence="15">
    <location>
        <begin position="712"/>
        <end position="732"/>
    </location>
</feature>
<proteinExistence type="predicted"/>
<feature type="transmembrane region" description="Helical" evidence="15">
    <location>
        <begin position="753"/>
        <end position="775"/>
    </location>
</feature>
<evidence type="ECO:0000256" key="12">
    <source>
        <dbReference type="ARBA" id="ARBA00022989"/>
    </source>
</evidence>
<feature type="domain" description="P-type ATPase A" evidence="16">
    <location>
        <begin position="102"/>
        <end position="215"/>
    </location>
</feature>
<keyword evidence="9" id="KW-0067">ATP-binding</keyword>
<dbReference type="PROSITE" id="PS00154">
    <property type="entry name" value="ATPASE_E1_E2"/>
    <property type="match status" value="1"/>
</dbReference>
<evidence type="ECO:0000256" key="13">
    <source>
        <dbReference type="ARBA" id="ARBA00023065"/>
    </source>
</evidence>
<feature type="transmembrane region" description="Helical" evidence="15">
    <location>
        <begin position="679"/>
        <end position="700"/>
    </location>
</feature>
<dbReference type="SUPFAM" id="SSF56784">
    <property type="entry name" value="HAD-like"/>
    <property type="match status" value="1"/>
</dbReference>
<dbReference type="InterPro" id="IPR044492">
    <property type="entry name" value="P_typ_ATPase_HD_dom"/>
</dbReference>
<dbReference type="InterPro" id="IPR008250">
    <property type="entry name" value="ATPase_P-typ_transduc_dom_A_sf"/>
</dbReference>
<sequence length="882" mass="96407">MKKIGLDDSQVEELRQKFGDNTLGESETESFWEKLKGNFGDPMIKILCVALIINVIFAFLGQTEWYESAGIALAVILATFISTFSEYRNENAFQKLQDQASKIKCKVYRNGDVVEIPIDDVVVDDCILLQTGDKIPADGILLDGSIKVDQSVLNGEAKEASKKVMPDDYVEQGTSTDFLNEYKVFRGTVVCSGNATMAVTTVGKKTVYGQIASELQVQEDRDTPLKVKLSGLAGNISKFGYIGGLAIAVAFLFQRIVIHNGFDLARIVEYCSNWMTVLNNVVEAVILAVIIIVMAVPEGLPLMIAIVSALNMGKMLKDNVLVRKIAGIETAGSINILFSDKTGTITKGKLEAVVFVDGEGREYNDYSKVIGELGKLLSLSVYSNSSAMVVGGSSNTKIIGGNATERAILGFVAGKSNNIKAATIESIPFNSENKYSAAHVHGDYHCTLIKGAPENIISRCTNYFDVDGQKKSFESKKAVEEQIDKLAARAIRVLALATTELELNGEELPEGEWTLVGIIGIRDEVRAESIPAIDEVQNAGVQVVMITGDRKDTAVAIAKEAGLIKKDTDIVLTSEELQEMPDEDLKKKLKDIRVVSRALPSDKSRFVRIAQEMNLVVGMTGDGVNDSPALKKADVGFAMGGGTEVAKEASDIVIMDDNFSSIDKAILYGRTIFNSIRKFIIFQLTINVTAVLISFIAPLLGMENPLSITQILWVNLVMDTLAALAFGGEPALKRFMKERPKRRDENIVSPYMWRSILTVSLWLFAVSLFMLMSPFAASLFREHPGNIYMLTGYFSFFIFASVFNAFNARTEKMNLFDNIGKNKGFIRVIALIVVIQVLMTYLGGAVLRCAGLTAAEWVFTLALALTVIPVDLIKKAVLGVQK</sequence>
<dbReference type="InterPro" id="IPR018303">
    <property type="entry name" value="ATPase_P-typ_P_site"/>
</dbReference>
<dbReference type="SFLD" id="SFLDF00027">
    <property type="entry name" value="p-type_atpase"/>
    <property type="match status" value="1"/>
</dbReference>
<dbReference type="RefSeq" id="WP_114297313.1">
    <property type="nucleotide sequence ID" value="NZ_QPJT01000007.1"/>
</dbReference>
<dbReference type="GO" id="GO:0005388">
    <property type="term" value="F:P-type calcium transporter activity"/>
    <property type="evidence" value="ECO:0007669"/>
    <property type="project" value="UniProtKB-EC"/>
</dbReference>
<dbReference type="GO" id="GO:0005886">
    <property type="term" value="C:plasma membrane"/>
    <property type="evidence" value="ECO:0007669"/>
    <property type="project" value="TreeGrafter"/>
</dbReference>
<dbReference type="PANTHER" id="PTHR24093:SF477">
    <property type="entry name" value="CALCIUM-TRANSPORTING ATPASE"/>
    <property type="match status" value="1"/>
</dbReference>
<feature type="transmembrane region" description="Helical" evidence="15">
    <location>
        <begin position="239"/>
        <end position="258"/>
    </location>
</feature>
<evidence type="ECO:0000313" key="20">
    <source>
        <dbReference type="Proteomes" id="UP000253034"/>
    </source>
</evidence>
<dbReference type="AlphaFoldDB" id="A0A369B8G9"/>
<comment type="caution">
    <text evidence="19">The sequence shown here is derived from an EMBL/GenBank/DDBJ whole genome shotgun (WGS) entry which is preliminary data.</text>
</comment>
<keyword evidence="11" id="KW-1278">Translocase</keyword>
<dbReference type="SUPFAM" id="SSF81665">
    <property type="entry name" value="Calcium ATPase, transmembrane domain M"/>
    <property type="match status" value="1"/>
</dbReference>
<feature type="transmembrane region" description="Helical" evidence="15">
    <location>
        <begin position="43"/>
        <end position="62"/>
    </location>
</feature>
<dbReference type="GO" id="GO:0005524">
    <property type="term" value="F:ATP binding"/>
    <property type="evidence" value="ECO:0007669"/>
    <property type="project" value="UniProtKB-KW"/>
</dbReference>
<dbReference type="Pfam" id="PF13246">
    <property type="entry name" value="Cation_ATPase"/>
    <property type="match status" value="1"/>
</dbReference>
<dbReference type="SUPFAM" id="SSF81660">
    <property type="entry name" value="Metal cation-transporting ATPase, ATP-binding domain N"/>
    <property type="match status" value="1"/>
</dbReference>
<dbReference type="GO" id="GO:0016887">
    <property type="term" value="F:ATP hydrolysis activity"/>
    <property type="evidence" value="ECO:0007669"/>
    <property type="project" value="InterPro"/>
</dbReference>
<accession>A0A369B8G9</accession>
<dbReference type="NCBIfam" id="TIGR01517">
    <property type="entry name" value="ATPase-IIB_Ca"/>
    <property type="match status" value="1"/>
</dbReference>
<organism evidence="19 20">
    <name type="scientific">Anaerobacterium chartisolvens</name>
    <dbReference type="NCBI Taxonomy" id="1297424"/>
    <lineage>
        <taxon>Bacteria</taxon>
        <taxon>Bacillati</taxon>
        <taxon>Bacillota</taxon>
        <taxon>Clostridia</taxon>
        <taxon>Eubacteriales</taxon>
        <taxon>Oscillospiraceae</taxon>
        <taxon>Anaerobacterium</taxon>
    </lineage>
</organism>
<dbReference type="SFLD" id="SFLDS00003">
    <property type="entry name" value="Haloacid_Dehalogenase"/>
    <property type="match status" value="1"/>
</dbReference>
<keyword evidence="7" id="KW-0547">Nucleotide-binding</keyword>
<dbReference type="Gene3D" id="3.40.50.1000">
    <property type="entry name" value="HAD superfamily/HAD-like"/>
    <property type="match status" value="1"/>
</dbReference>
<keyword evidence="13" id="KW-0406">Ion transport</keyword>
<dbReference type="InterPro" id="IPR006068">
    <property type="entry name" value="ATPase_P-typ_cation-transptr_C"/>
</dbReference>
<dbReference type="Gene3D" id="1.20.1110.10">
    <property type="entry name" value="Calcium-transporting ATPase, transmembrane domain"/>
    <property type="match status" value="1"/>
</dbReference>
<dbReference type="PRINTS" id="PR00119">
    <property type="entry name" value="CATATPASE"/>
</dbReference>
<dbReference type="EC" id="7.2.2.10" evidence="2"/>
<evidence type="ECO:0000259" key="18">
    <source>
        <dbReference type="Pfam" id="PF00690"/>
    </source>
</evidence>
<reference evidence="19 20" key="1">
    <citation type="submission" date="2018-07" db="EMBL/GenBank/DDBJ databases">
        <title>Genomic Encyclopedia of Type Strains, Phase IV (KMG-IV): sequencing the most valuable type-strain genomes for metagenomic binning, comparative biology and taxonomic classification.</title>
        <authorList>
            <person name="Goeker M."/>
        </authorList>
    </citation>
    <scope>NUCLEOTIDE SEQUENCE [LARGE SCALE GENOMIC DNA]</scope>
    <source>
        <strain evidence="19 20">DSM 27016</strain>
    </source>
</reference>
<dbReference type="InterPro" id="IPR036412">
    <property type="entry name" value="HAD-like_sf"/>
</dbReference>
<evidence type="ECO:0000256" key="4">
    <source>
        <dbReference type="ARBA" id="ARBA00022568"/>
    </source>
</evidence>
<dbReference type="Pfam" id="PF00689">
    <property type="entry name" value="Cation_ATPase_C"/>
    <property type="match status" value="1"/>
</dbReference>
<feature type="transmembrane region" description="Helical" evidence="15">
    <location>
        <begin position="854"/>
        <end position="873"/>
    </location>
</feature>
<name>A0A369B8G9_9FIRM</name>
<keyword evidence="20" id="KW-1185">Reference proteome</keyword>
<evidence type="ECO:0000256" key="10">
    <source>
        <dbReference type="ARBA" id="ARBA00022842"/>
    </source>
</evidence>
<dbReference type="SFLD" id="SFLDG00002">
    <property type="entry name" value="C1.7:_P-type_atpase_like"/>
    <property type="match status" value="1"/>
</dbReference>
<dbReference type="NCBIfam" id="TIGR01494">
    <property type="entry name" value="ATPase_P-type"/>
    <property type="match status" value="2"/>
</dbReference>
<evidence type="ECO:0000256" key="8">
    <source>
        <dbReference type="ARBA" id="ARBA00022837"/>
    </source>
</evidence>
<keyword evidence="5 15" id="KW-0812">Transmembrane</keyword>
<keyword evidence="3" id="KW-0813">Transport</keyword>
<evidence type="ECO:0000259" key="17">
    <source>
        <dbReference type="Pfam" id="PF00689"/>
    </source>
</evidence>
<evidence type="ECO:0000256" key="1">
    <source>
        <dbReference type="ARBA" id="ARBA00004141"/>
    </source>
</evidence>
<evidence type="ECO:0000256" key="6">
    <source>
        <dbReference type="ARBA" id="ARBA00022723"/>
    </source>
</evidence>
<feature type="domain" description="Cation-transporting P-type ATPase N-terminal" evidence="18">
    <location>
        <begin position="5"/>
        <end position="53"/>
    </location>
</feature>
<dbReference type="InterPro" id="IPR001757">
    <property type="entry name" value="P_typ_ATPase"/>
</dbReference>
<dbReference type="Gene3D" id="3.40.1110.10">
    <property type="entry name" value="Calcium-transporting ATPase, cytoplasmic domain N"/>
    <property type="match status" value="1"/>
</dbReference>
<dbReference type="Pfam" id="PF08282">
    <property type="entry name" value="Hydrolase_3"/>
    <property type="match status" value="1"/>
</dbReference>
<keyword evidence="14 15" id="KW-0472">Membrane</keyword>
<evidence type="ECO:0000256" key="9">
    <source>
        <dbReference type="ARBA" id="ARBA00022840"/>
    </source>
</evidence>
<dbReference type="GO" id="GO:0046872">
    <property type="term" value="F:metal ion binding"/>
    <property type="evidence" value="ECO:0007669"/>
    <property type="project" value="UniProtKB-KW"/>
</dbReference>
<feature type="domain" description="Cation-transporting P-type ATPase C-terminal" evidence="17">
    <location>
        <begin position="704"/>
        <end position="876"/>
    </location>
</feature>
<dbReference type="OrthoDB" id="9760364at2"/>
<keyword evidence="4" id="KW-0109">Calcium transport</keyword>
<feature type="transmembrane region" description="Helical" evidence="15">
    <location>
        <begin position="828"/>
        <end position="848"/>
    </location>
</feature>
<dbReference type="InterPro" id="IPR006408">
    <property type="entry name" value="P-type_ATPase_IIB"/>
</dbReference>
<dbReference type="InterPro" id="IPR059000">
    <property type="entry name" value="ATPase_P-type_domA"/>
</dbReference>
<protein>
    <recommendedName>
        <fullName evidence="2">P-type Ca(2+) transporter</fullName>
        <ecNumber evidence="2">7.2.2.10</ecNumber>
    </recommendedName>
</protein>
<dbReference type="Gene3D" id="2.70.150.10">
    <property type="entry name" value="Calcium-transporting ATPase, cytoplasmic transduction domain A"/>
    <property type="match status" value="1"/>
</dbReference>
<dbReference type="PANTHER" id="PTHR24093">
    <property type="entry name" value="CATION TRANSPORTING ATPASE"/>
    <property type="match status" value="1"/>
</dbReference>
<keyword evidence="12 15" id="KW-1133">Transmembrane helix</keyword>
<dbReference type="EMBL" id="QPJT01000007">
    <property type="protein sequence ID" value="RCX17605.1"/>
    <property type="molecule type" value="Genomic_DNA"/>
</dbReference>
<dbReference type="InterPro" id="IPR023214">
    <property type="entry name" value="HAD_sf"/>
</dbReference>
<comment type="subcellular location">
    <subcellularLocation>
        <location evidence="1">Membrane</location>
        <topology evidence="1">Multi-pass membrane protein</topology>
    </subcellularLocation>
</comment>
<evidence type="ECO:0000256" key="15">
    <source>
        <dbReference type="SAM" id="Phobius"/>
    </source>
</evidence>
<evidence type="ECO:0000256" key="11">
    <source>
        <dbReference type="ARBA" id="ARBA00022967"/>
    </source>
</evidence>
<dbReference type="InterPro" id="IPR004014">
    <property type="entry name" value="ATPase_P-typ_cation-transptr_N"/>
</dbReference>
<keyword evidence="10" id="KW-0460">Magnesium</keyword>
<dbReference type="Pfam" id="PF00690">
    <property type="entry name" value="Cation_ATPase_N"/>
    <property type="match status" value="1"/>
</dbReference>
<evidence type="ECO:0000256" key="5">
    <source>
        <dbReference type="ARBA" id="ARBA00022692"/>
    </source>
</evidence>
<keyword evidence="6" id="KW-0479">Metal-binding</keyword>
<evidence type="ECO:0000259" key="16">
    <source>
        <dbReference type="Pfam" id="PF00122"/>
    </source>
</evidence>
<dbReference type="Proteomes" id="UP000253034">
    <property type="component" value="Unassembled WGS sequence"/>
</dbReference>
<evidence type="ECO:0000256" key="14">
    <source>
        <dbReference type="ARBA" id="ARBA00023136"/>
    </source>
</evidence>